<evidence type="ECO:0000313" key="1">
    <source>
        <dbReference type="EMBL" id="KAJ4723407.1"/>
    </source>
</evidence>
<keyword evidence="2" id="KW-1185">Reference proteome</keyword>
<comment type="caution">
    <text evidence="1">The sequence shown here is derived from an EMBL/GenBank/DDBJ whole genome shotgun (WGS) entry which is preliminary data.</text>
</comment>
<organism evidence="1 2">
    <name type="scientific">Melia azedarach</name>
    <name type="common">Chinaberry tree</name>
    <dbReference type="NCBI Taxonomy" id="155640"/>
    <lineage>
        <taxon>Eukaryota</taxon>
        <taxon>Viridiplantae</taxon>
        <taxon>Streptophyta</taxon>
        <taxon>Embryophyta</taxon>
        <taxon>Tracheophyta</taxon>
        <taxon>Spermatophyta</taxon>
        <taxon>Magnoliopsida</taxon>
        <taxon>eudicotyledons</taxon>
        <taxon>Gunneridae</taxon>
        <taxon>Pentapetalae</taxon>
        <taxon>rosids</taxon>
        <taxon>malvids</taxon>
        <taxon>Sapindales</taxon>
        <taxon>Meliaceae</taxon>
        <taxon>Melia</taxon>
    </lineage>
</organism>
<evidence type="ECO:0000313" key="2">
    <source>
        <dbReference type="Proteomes" id="UP001164539"/>
    </source>
</evidence>
<gene>
    <name evidence="1" type="ORF">OWV82_006786</name>
</gene>
<dbReference type="EMBL" id="CM051396">
    <property type="protein sequence ID" value="KAJ4723407.1"/>
    <property type="molecule type" value="Genomic_DNA"/>
</dbReference>
<keyword evidence="1" id="KW-0378">Hydrolase</keyword>
<accession>A0ACC1YJN2</accession>
<protein>
    <submittedName>
        <fullName evidence="1">Ubiquitin carboxyl-terminal hydrolase 12</fullName>
    </submittedName>
</protein>
<dbReference type="Proteomes" id="UP001164539">
    <property type="component" value="Chromosome 3"/>
</dbReference>
<name>A0ACC1YJN2_MELAZ</name>
<sequence length="315" mass="36117">MDRVFVEEVAVTRSFSHLPPTHYIIKIQSFSSLANDEYEVDDNEDGHYKCSEFEAGRYKWNLVLYPNGNKRKNVKDHISVYLGIANTNSLSFGWEAYAIFCLFLLDQNKDRFLIVQDGMGNAKRFHGLKHEWGFDEFISLEDFNDASNGYLVDDTCVFGAEVFVKERNVAKGECLSMIKNSTSFKHVWKIEKFSYLTNYKDSELFTAANHKWKLGLYPRGDADASGYLSLFLFLTDPNVKIYAGFTMRILDQVQGTRHKTFVNNKGMWFDSPTYGWGSSRLVELSQLKDPGNGLLVNDVCIVEAEVTVFRILKSL</sequence>
<proteinExistence type="predicted"/>
<reference evidence="1 2" key="1">
    <citation type="journal article" date="2023" name="Science">
        <title>Complex scaffold remodeling in plant triterpene biosynthesis.</title>
        <authorList>
            <person name="De La Pena R."/>
            <person name="Hodgson H."/>
            <person name="Liu J.C."/>
            <person name="Stephenson M.J."/>
            <person name="Martin A.C."/>
            <person name="Owen C."/>
            <person name="Harkess A."/>
            <person name="Leebens-Mack J."/>
            <person name="Jimenez L.E."/>
            <person name="Osbourn A."/>
            <person name="Sattely E.S."/>
        </authorList>
    </citation>
    <scope>NUCLEOTIDE SEQUENCE [LARGE SCALE GENOMIC DNA]</scope>
    <source>
        <strain evidence="2">cv. JPN11</strain>
        <tissue evidence="1">Leaf</tissue>
    </source>
</reference>